<feature type="domain" description="SPOR" evidence="3">
    <location>
        <begin position="415"/>
        <end position="497"/>
    </location>
</feature>
<reference evidence="4 5" key="1">
    <citation type="submission" date="2019-09" db="EMBL/GenBank/DDBJ databases">
        <title>YIM 132548 draft genome.</title>
        <authorList>
            <person name="Jiang L."/>
        </authorList>
    </citation>
    <scope>NUCLEOTIDE SEQUENCE [LARGE SCALE GENOMIC DNA]</scope>
    <source>
        <strain evidence="4 5">YIM 132548</strain>
    </source>
</reference>
<comment type="caution">
    <text evidence="4">The sequence shown here is derived from an EMBL/GenBank/DDBJ whole genome shotgun (WGS) entry which is preliminary data.</text>
</comment>
<dbReference type="RefSeq" id="WP_150962640.1">
    <property type="nucleotide sequence ID" value="NZ_VZZJ01000005.1"/>
</dbReference>
<dbReference type="SUPFAM" id="SSF110997">
    <property type="entry name" value="Sporulation related repeat"/>
    <property type="match status" value="1"/>
</dbReference>
<dbReference type="EMBL" id="VZZJ01000005">
    <property type="protein sequence ID" value="KAB1074243.1"/>
    <property type="molecule type" value="Genomic_DNA"/>
</dbReference>
<evidence type="ECO:0000256" key="1">
    <source>
        <dbReference type="SAM" id="MobiDB-lite"/>
    </source>
</evidence>
<dbReference type="InterPro" id="IPR036680">
    <property type="entry name" value="SPOR-like_sf"/>
</dbReference>
<dbReference type="AlphaFoldDB" id="A0A6N6MUV3"/>
<gene>
    <name evidence="4" type="ORF">F6X51_07600</name>
</gene>
<dbReference type="PROSITE" id="PS51724">
    <property type="entry name" value="SPOR"/>
    <property type="match status" value="1"/>
</dbReference>
<protein>
    <submittedName>
        <fullName evidence="4">SPOR domain-containing protein</fullName>
    </submittedName>
</protein>
<name>A0A6N6MUV3_9HYPH</name>
<feature type="compositionally biased region" description="Low complexity" evidence="1">
    <location>
        <begin position="318"/>
        <end position="330"/>
    </location>
</feature>
<dbReference type="InterPro" id="IPR007730">
    <property type="entry name" value="SPOR-like_dom"/>
</dbReference>
<dbReference type="GO" id="GO:0042834">
    <property type="term" value="F:peptidoglycan binding"/>
    <property type="evidence" value="ECO:0007669"/>
    <property type="project" value="InterPro"/>
</dbReference>
<organism evidence="4 5">
    <name type="scientific">Methylobacterium planeticum</name>
    <dbReference type="NCBI Taxonomy" id="2615211"/>
    <lineage>
        <taxon>Bacteria</taxon>
        <taxon>Pseudomonadati</taxon>
        <taxon>Pseudomonadota</taxon>
        <taxon>Alphaproteobacteria</taxon>
        <taxon>Hyphomicrobiales</taxon>
        <taxon>Methylobacteriaceae</taxon>
        <taxon>Methylobacterium</taxon>
    </lineage>
</organism>
<feature type="transmembrane region" description="Helical" evidence="2">
    <location>
        <begin position="181"/>
        <end position="201"/>
    </location>
</feature>
<feature type="region of interest" description="Disordered" evidence="1">
    <location>
        <begin position="264"/>
        <end position="371"/>
    </location>
</feature>
<evidence type="ECO:0000313" key="5">
    <source>
        <dbReference type="Proteomes" id="UP000441523"/>
    </source>
</evidence>
<feature type="compositionally biased region" description="Basic and acidic residues" evidence="1">
    <location>
        <begin position="58"/>
        <end position="84"/>
    </location>
</feature>
<keyword evidence="2" id="KW-0472">Membrane</keyword>
<evidence type="ECO:0000256" key="2">
    <source>
        <dbReference type="SAM" id="Phobius"/>
    </source>
</evidence>
<feature type="compositionally biased region" description="Low complexity" evidence="1">
    <location>
        <begin position="111"/>
        <end position="124"/>
    </location>
</feature>
<evidence type="ECO:0000259" key="3">
    <source>
        <dbReference type="PROSITE" id="PS51724"/>
    </source>
</evidence>
<feature type="compositionally biased region" description="Low complexity" evidence="1">
    <location>
        <begin position="349"/>
        <end position="371"/>
    </location>
</feature>
<keyword evidence="5" id="KW-1185">Reference proteome</keyword>
<sequence>MTNASRATVDFEAFARELQQPHPQPAAGPRPVPQAPAPAGGQKADPLAELARIVGQDDPFRALLEARDGRRGGDGARAEQRRIEPSFGSEPAGTANHADGAYGAPTAQGEPGANQAQPAASGAGPSQGGYGANPADAFDQYLASVEREYPNEPAYAEGEAAQAPEAFQGRGLKRTGQRKRLVSVGAGLAVVAVSITGALTWRSLHSGHSGGGVPVIQADTSPLKIAPKTADGVEIPDQNKQIYEPKAKDGQIRIVNREEQPLDVAQAARMAQGSSNRGSEAGVTPGGATPQGGLSDAFGEPRRVRTVSVKPDTPAPAPQREAQAAETATPSPIPTMTLPGDEPAPAPRARPVRQAAALPAPVATPTAAAPAEATPVIAAPAPTRPKAPQRVASVAPDAVLPVEPPATTAATSASSAAVGGFSVQLGVRTSEREAQLAFKQMQAKHPQLAGQPELIRQAEVNGKTIFRVRVGPLGKTEATSLCSQLQGAGGQCFVAKN</sequence>
<feature type="compositionally biased region" description="Pro residues" evidence="1">
    <location>
        <begin position="22"/>
        <end position="36"/>
    </location>
</feature>
<keyword evidence="2" id="KW-0812">Transmembrane</keyword>
<dbReference type="Gene3D" id="3.30.70.1070">
    <property type="entry name" value="Sporulation related repeat"/>
    <property type="match status" value="1"/>
</dbReference>
<keyword evidence="2" id="KW-1133">Transmembrane helix</keyword>
<accession>A0A6N6MUV3</accession>
<dbReference type="Proteomes" id="UP000441523">
    <property type="component" value="Unassembled WGS sequence"/>
</dbReference>
<proteinExistence type="predicted"/>
<feature type="region of interest" description="Disordered" evidence="1">
    <location>
        <begin position="1"/>
        <end position="135"/>
    </location>
</feature>
<evidence type="ECO:0000313" key="4">
    <source>
        <dbReference type="EMBL" id="KAB1074243.1"/>
    </source>
</evidence>
<dbReference type="Pfam" id="PF05036">
    <property type="entry name" value="SPOR"/>
    <property type="match status" value="1"/>
</dbReference>